<dbReference type="Pfam" id="PF00535">
    <property type="entry name" value="Glycos_transf_2"/>
    <property type="match status" value="1"/>
</dbReference>
<keyword evidence="4" id="KW-0472">Membrane</keyword>
<dbReference type="PANTHER" id="PTHR43179:SF12">
    <property type="entry name" value="GALACTOFURANOSYLTRANSFERASE GLFT2"/>
    <property type="match status" value="1"/>
</dbReference>
<evidence type="ECO:0000313" key="6">
    <source>
        <dbReference type="EMBL" id="MPM54747.1"/>
    </source>
</evidence>
<dbReference type="GO" id="GO:0016757">
    <property type="term" value="F:glycosyltransferase activity"/>
    <property type="evidence" value="ECO:0007669"/>
    <property type="project" value="UniProtKB-KW"/>
</dbReference>
<feature type="transmembrane region" description="Helical" evidence="4">
    <location>
        <begin position="265"/>
        <end position="283"/>
    </location>
</feature>
<dbReference type="EMBL" id="VSSQ01014943">
    <property type="protein sequence ID" value="MPM54747.1"/>
    <property type="molecule type" value="Genomic_DNA"/>
</dbReference>
<dbReference type="InterPro" id="IPR029044">
    <property type="entry name" value="Nucleotide-diphossugar_trans"/>
</dbReference>
<name>A0A645ANX9_9ZZZZ</name>
<dbReference type="SUPFAM" id="SSF53448">
    <property type="entry name" value="Nucleotide-diphospho-sugar transferases"/>
    <property type="match status" value="1"/>
</dbReference>
<evidence type="ECO:0000256" key="1">
    <source>
        <dbReference type="ARBA" id="ARBA00006739"/>
    </source>
</evidence>
<dbReference type="PANTHER" id="PTHR43179">
    <property type="entry name" value="RHAMNOSYLTRANSFERASE WBBL"/>
    <property type="match status" value="1"/>
</dbReference>
<accession>A0A645ANX9</accession>
<keyword evidence="4" id="KW-0812">Transmembrane</keyword>
<feature type="domain" description="Glycosyltransferase 2-like" evidence="5">
    <location>
        <begin position="11"/>
        <end position="112"/>
    </location>
</feature>
<evidence type="ECO:0000259" key="5">
    <source>
        <dbReference type="Pfam" id="PF00535"/>
    </source>
</evidence>
<organism evidence="6">
    <name type="scientific">bioreactor metagenome</name>
    <dbReference type="NCBI Taxonomy" id="1076179"/>
    <lineage>
        <taxon>unclassified sequences</taxon>
        <taxon>metagenomes</taxon>
        <taxon>ecological metagenomes</taxon>
    </lineage>
</organism>
<keyword evidence="2" id="KW-0328">Glycosyltransferase</keyword>
<evidence type="ECO:0000256" key="3">
    <source>
        <dbReference type="ARBA" id="ARBA00022679"/>
    </source>
</evidence>
<keyword evidence="3" id="KW-0808">Transferase</keyword>
<dbReference type="Gene3D" id="3.90.550.10">
    <property type="entry name" value="Spore Coat Polysaccharide Biosynthesis Protein SpsA, Chain A"/>
    <property type="match status" value="1"/>
</dbReference>
<evidence type="ECO:0000256" key="4">
    <source>
        <dbReference type="SAM" id="Phobius"/>
    </source>
</evidence>
<proteinExistence type="inferred from homology"/>
<comment type="similarity">
    <text evidence="1">Belongs to the glycosyltransferase 2 family.</text>
</comment>
<evidence type="ECO:0000256" key="2">
    <source>
        <dbReference type="ARBA" id="ARBA00022676"/>
    </source>
</evidence>
<comment type="caution">
    <text evidence="6">The sequence shown here is derived from an EMBL/GenBank/DDBJ whole genome shotgun (WGS) entry which is preliminary data.</text>
</comment>
<dbReference type="InterPro" id="IPR001173">
    <property type="entry name" value="Glyco_trans_2-like"/>
</dbReference>
<protein>
    <recommendedName>
        <fullName evidence="5">Glycosyltransferase 2-like domain-containing protein</fullName>
    </recommendedName>
</protein>
<dbReference type="AlphaFoldDB" id="A0A645ANX9"/>
<gene>
    <name evidence="6" type="ORF">SDC9_101527</name>
</gene>
<reference evidence="6" key="1">
    <citation type="submission" date="2019-08" db="EMBL/GenBank/DDBJ databases">
        <authorList>
            <person name="Kucharzyk K."/>
            <person name="Murdoch R.W."/>
            <person name="Higgins S."/>
            <person name="Loffler F."/>
        </authorList>
    </citation>
    <scope>NUCLEOTIDE SEQUENCE</scope>
</reference>
<keyword evidence="4" id="KW-1133">Transmembrane helix</keyword>
<sequence length="288" mass="32939">MKSQQIAGLLTCYNRKAKTLACLASLYEAKLPSNCQLDVFLTDDGSTDGTGDAVKELYPQVTVLKGSGDLFWAGGMRLAWETAMRRRSYDAYLLINDDVWLQHDFMENLMKTEEYSLRKTGKKGIYCGATVDGETGKVTYGGSRIKTNHVVMKSELLAPREIPQKCEITNANILWVSRQVVEKIGILNKRFTHGIADYDYSLQACKKNIPVYLAPNVCGTCSDDHGKNWRKADKPLKDRIAYLKSPGGLAYNEYLYYIRRNFPMFLPYSFVMLWMKTFFPFLWDKFKN</sequence>